<proteinExistence type="inferred from homology"/>
<dbReference type="OrthoDB" id="9794782at2"/>
<dbReference type="Proteomes" id="UP000187485">
    <property type="component" value="Unassembled WGS sequence"/>
</dbReference>
<dbReference type="EMBL" id="BDJK01000020">
    <property type="protein sequence ID" value="GAV22897.1"/>
    <property type="molecule type" value="Genomic_DNA"/>
</dbReference>
<dbReference type="InterPro" id="IPR006015">
    <property type="entry name" value="Universal_stress_UspA"/>
</dbReference>
<dbReference type="SUPFAM" id="SSF52402">
    <property type="entry name" value="Adenine nucleotide alpha hydrolases-like"/>
    <property type="match status" value="1"/>
</dbReference>
<evidence type="ECO:0000256" key="1">
    <source>
        <dbReference type="ARBA" id="ARBA00008791"/>
    </source>
</evidence>
<comment type="caution">
    <text evidence="3">The sequence shown here is derived from an EMBL/GenBank/DDBJ whole genome shotgun (WGS) entry which is preliminary data.</text>
</comment>
<dbReference type="STRING" id="870242.cpu_14070"/>
<feature type="domain" description="UspA" evidence="2">
    <location>
        <begin position="1"/>
        <end position="149"/>
    </location>
</feature>
<name>A0A1L8CVH6_9THEO</name>
<dbReference type="AlphaFoldDB" id="A0A1L8CVH6"/>
<dbReference type="RefSeq" id="WP_075859350.1">
    <property type="nucleotide sequence ID" value="NZ_BDJK01000020.1"/>
</dbReference>
<protein>
    <recommendedName>
        <fullName evidence="2">UspA domain-containing protein</fullName>
    </recommendedName>
</protein>
<evidence type="ECO:0000259" key="2">
    <source>
        <dbReference type="Pfam" id="PF00582"/>
    </source>
</evidence>
<dbReference type="Pfam" id="PF00582">
    <property type="entry name" value="Usp"/>
    <property type="match status" value="1"/>
</dbReference>
<organism evidence="3 4">
    <name type="scientific">Carboxydothermus pertinax</name>
    <dbReference type="NCBI Taxonomy" id="870242"/>
    <lineage>
        <taxon>Bacteria</taxon>
        <taxon>Bacillati</taxon>
        <taxon>Bacillota</taxon>
        <taxon>Clostridia</taxon>
        <taxon>Thermoanaerobacterales</taxon>
        <taxon>Thermoanaerobacteraceae</taxon>
        <taxon>Carboxydothermus</taxon>
    </lineage>
</organism>
<dbReference type="PRINTS" id="PR01438">
    <property type="entry name" value="UNVRSLSTRESS"/>
</dbReference>
<keyword evidence="4" id="KW-1185">Reference proteome</keyword>
<dbReference type="PANTHER" id="PTHR46268">
    <property type="entry name" value="STRESS RESPONSE PROTEIN NHAX"/>
    <property type="match status" value="1"/>
</dbReference>
<gene>
    <name evidence="3" type="ORF">cpu_14070</name>
</gene>
<accession>A0A1L8CVH6</accession>
<dbReference type="CDD" id="cd00293">
    <property type="entry name" value="USP-like"/>
    <property type="match status" value="1"/>
</dbReference>
<reference evidence="4" key="1">
    <citation type="submission" date="2016-12" db="EMBL/GenBank/DDBJ databases">
        <title>Draft Genome Sequences od Carboxydothermus pertinax and islandicus, Hydrogenogenic Carboxydotrophic Bacteria.</title>
        <authorList>
            <person name="Fukuyama Y."/>
            <person name="Ohmae K."/>
            <person name="Yoneda Y."/>
            <person name="Yoshida T."/>
            <person name="Sako Y."/>
        </authorList>
    </citation>
    <scope>NUCLEOTIDE SEQUENCE [LARGE SCALE GENOMIC DNA]</scope>
    <source>
        <strain evidence="4">Ug1</strain>
    </source>
</reference>
<dbReference type="InterPro" id="IPR014729">
    <property type="entry name" value="Rossmann-like_a/b/a_fold"/>
</dbReference>
<dbReference type="InterPro" id="IPR006016">
    <property type="entry name" value="UspA"/>
</dbReference>
<dbReference type="Gene3D" id="3.40.50.620">
    <property type="entry name" value="HUPs"/>
    <property type="match status" value="1"/>
</dbReference>
<evidence type="ECO:0000313" key="4">
    <source>
        <dbReference type="Proteomes" id="UP000187485"/>
    </source>
</evidence>
<dbReference type="PANTHER" id="PTHR46268:SF6">
    <property type="entry name" value="UNIVERSAL STRESS PROTEIN UP12"/>
    <property type="match status" value="1"/>
</dbReference>
<sequence>MFKKILVGIDGSAMGDKAFNTALTLAKGWGAELFLVHVMPMPTLPNVFPPGAIAYVPESVLQDLTREIKEKAEKTLEERLNQVKEKGVTGQIKVLKGEPASAIASFAQEEGIDLIVVGSRGISGVKELMLGSVSHKISQLARCPILIVK</sequence>
<comment type="similarity">
    <text evidence="1">Belongs to the universal stress protein A family.</text>
</comment>
<evidence type="ECO:0000313" key="3">
    <source>
        <dbReference type="EMBL" id="GAV22897.1"/>
    </source>
</evidence>